<name>A0A8X6GYE9_TRICU</name>
<dbReference type="InterPro" id="IPR051703">
    <property type="entry name" value="NF-kappa-B_Signaling_Reg"/>
</dbReference>
<dbReference type="PANTHER" id="PTHR46609">
    <property type="entry name" value="EXONUCLEASE, PHAGE-TYPE/RECB, C-TERMINAL DOMAIN-CONTAINING PROTEIN"/>
    <property type="match status" value="1"/>
</dbReference>
<evidence type="ECO:0000313" key="3">
    <source>
        <dbReference type="Proteomes" id="UP000887116"/>
    </source>
</evidence>
<dbReference type="CDD" id="cd22343">
    <property type="entry name" value="PDDEXK_lambda_exonuclease-like"/>
    <property type="match status" value="1"/>
</dbReference>
<dbReference type="OrthoDB" id="6477208at2759"/>
<comment type="caution">
    <text evidence="2">The sequence shown here is derived from an EMBL/GenBank/DDBJ whole genome shotgun (WGS) entry which is preliminary data.</text>
</comment>
<reference evidence="2" key="1">
    <citation type="submission" date="2020-07" db="EMBL/GenBank/DDBJ databases">
        <title>Multicomponent nature underlies the extraordinary mechanical properties of spider dragline silk.</title>
        <authorList>
            <person name="Kono N."/>
            <person name="Nakamura H."/>
            <person name="Mori M."/>
            <person name="Yoshida Y."/>
            <person name="Ohtoshi R."/>
            <person name="Malay A.D."/>
            <person name="Moran D.A.P."/>
            <person name="Tomita M."/>
            <person name="Numata K."/>
            <person name="Arakawa K."/>
        </authorList>
    </citation>
    <scope>NUCLEOTIDE SEQUENCE</scope>
</reference>
<dbReference type="GO" id="GO:0006281">
    <property type="term" value="P:DNA repair"/>
    <property type="evidence" value="ECO:0007669"/>
    <property type="project" value="UniProtKB-ARBA"/>
</dbReference>
<keyword evidence="3" id="KW-1185">Reference proteome</keyword>
<gene>
    <name evidence="2" type="primary">AVEN_166255_1</name>
    <name evidence="2" type="ORF">TNCT_273241</name>
</gene>
<dbReference type="PANTHER" id="PTHR46609:SF8">
    <property type="entry name" value="YQAJ VIRAL RECOMBINASE DOMAIN-CONTAINING PROTEIN"/>
    <property type="match status" value="1"/>
</dbReference>
<sequence>MEYGESHEGEALKSLENSLSLKIRPCGLFIHPKLQYLAATPDRLVDYGIVEVKCPTSCQDITPDEAISLKKFLFWKIYKFVQIQINKNRNYFCQVQGQLQVTEKEYCFFVMWTKKDVK</sequence>
<evidence type="ECO:0000313" key="2">
    <source>
        <dbReference type="EMBL" id="GFQ76269.1"/>
    </source>
</evidence>
<proteinExistence type="predicted"/>
<dbReference type="Pfam" id="PF09588">
    <property type="entry name" value="YqaJ"/>
    <property type="match status" value="1"/>
</dbReference>
<dbReference type="InterPro" id="IPR011604">
    <property type="entry name" value="PDDEXK-like_dom_sf"/>
</dbReference>
<dbReference type="EMBL" id="BMAO01011773">
    <property type="protein sequence ID" value="GFQ76269.1"/>
    <property type="molecule type" value="Genomic_DNA"/>
</dbReference>
<protein>
    <submittedName>
        <fullName evidence="2">YqaJ domain-containing protein</fullName>
    </submittedName>
</protein>
<feature type="domain" description="YqaJ viral recombinase" evidence="1">
    <location>
        <begin position="1"/>
        <end position="105"/>
    </location>
</feature>
<dbReference type="InterPro" id="IPR019080">
    <property type="entry name" value="YqaJ_viral_recombinase"/>
</dbReference>
<evidence type="ECO:0000259" key="1">
    <source>
        <dbReference type="Pfam" id="PF09588"/>
    </source>
</evidence>
<organism evidence="2 3">
    <name type="scientific">Trichonephila clavata</name>
    <name type="common">Joro spider</name>
    <name type="synonym">Nephila clavata</name>
    <dbReference type="NCBI Taxonomy" id="2740835"/>
    <lineage>
        <taxon>Eukaryota</taxon>
        <taxon>Metazoa</taxon>
        <taxon>Ecdysozoa</taxon>
        <taxon>Arthropoda</taxon>
        <taxon>Chelicerata</taxon>
        <taxon>Arachnida</taxon>
        <taxon>Araneae</taxon>
        <taxon>Araneomorphae</taxon>
        <taxon>Entelegynae</taxon>
        <taxon>Araneoidea</taxon>
        <taxon>Nephilidae</taxon>
        <taxon>Trichonephila</taxon>
    </lineage>
</organism>
<dbReference type="InterPro" id="IPR011335">
    <property type="entry name" value="Restrct_endonuc-II-like"/>
</dbReference>
<accession>A0A8X6GYE9</accession>
<dbReference type="SUPFAM" id="SSF52980">
    <property type="entry name" value="Restriction endonuclease-like"/>
    <property type="match status" value="1"/>
</dbReference>
<dbReference type="AlphaFoldDB" id="A0A8X6GYE9"/>
<dbReference type="Gene3D" id="3.90.320.10">
    <property type="match status" value="1"/>
</dbReference>
<dbReference type="Proteomes" id="UP000887116">
    <property type="component" value="Unassembled WGS sequence"/>
</dbReference>